<reference evidence="2" key="2">
    <citation type="submission" date="2019-12" db="EMBL/GenBank/DDBJ databases">
        <authorList>
            <consortium name="NCBI Pathogen Detection Project"/>
        </authorList>
    </citation>
    <scope>NUCLEOTIDE SEQUENCE</scope>
    <source>
        <strain evidence="2">1930</strain>
    </source>
</reference>
<gene>
    <name evidence="2" type="ORF">I7278_26630</name>
</gene>
<sequence>MLNRILIFLGVPLVLIGMPFLLFDAISPILDVYIYHPESIALTSVFSIVPFLSWFWFLSIIGFVCICFNKRPELPKEWSKYLGTYIPCFLFVIGVVFGTIGKDAIKKHLVDSGYFLITTEKIRTSFYISLDKDIYHRAD</sequence>
<protein>
    <submittedName>
        <fullName evidence="2">Uncharacterized protein</fullName>
    </submittedName>
</protein>
<dbReference type="AlphaFoldDB" id="A0A8H9K3V6"/>
<keyword evidence="1" id="KW-0472">Membrane</keyword>
<dbReference type="Proteomes" id="UP000856022">
    <property type="component" value="Unassembled WGS sequence"/>
</dbReference>
<organism evidence="2">
    <name type="scientific">Vibrio parahaemolyticus</name>
    <dbReference type="NCBI Taxonomy" id="670"/>
    <lineage>
        <taxon>Bacteria</taxon>
        <taxon>Pseudomonadati</taxon>
        <taxon>Pseudomonadota</taxon>
        <taxon>Gammaproteobacteria</taxon>
        <taxon>Vibrionales</taxon>
        <taxon>Vibrionaceae</taxon>
        <taxon>Vibrio</taxon>
    </lineage>
</organism>
<feature type="transmembrane region" description="Helical" evidence="1">
    <location>
        <begin position="48"/>
        <end position="69"/>
    </location>
</feature>
<reference evidence="2" key="1">
    <citation type="journal article" date="2018" name="Genome Biol.">
        <title>SKESA: strategic k-mer extension for scrupulous assemblies.</title>
        <authorList>
            <person name="Souvorov A."/>
            <person name="Agarwala R."/>
            <person name="Lipman D.J."/>
        </authorList>
    </citation>
    <scope>NUCLEOTIDE SEQUENCE</scope>
    <source>
        <strain evidence="2">1930</strain>
    </source>
</reference>
<dbReference type="RefSeq" id="WP_025789263.1">
    <property type="nucleotide sequence ID" value="NZ_JAAIKH010000050.1"/>
</dbReference>
<evidence type="ECO:0000313" key="2">
    <source>
        <dbReference type="EMBL" id="HAS6680338.1"/>
    </source>
</evidence>
<keyword evidence="1" id="KW-0812">Transmembrane</keyword>
<evidence type="ECO:0000256" key="1">
    <source>
        <dbReference type="SAM" id="Phobius"/>
    </source>
</evidence>
<dbReference type="EMBL" id="DACQKT010000044">
    <property type="protein sequence ID" value="HAS6680338.1"/>
    <property type="molecule type" value="Genomic_DNA"/>
</dbReference>
<proteinExistence type="predicted"/>
<comment type="caution">
    <text evidence="2">The sequence shown here is derived from an EMBL/GenBank/DDBJ whole genome shotgun (WGS) entry which is preliminary data.</text>
</comment>
<keyword evidence="1" id="KW-1133">Transmembrane helix</keyword>
<name>A0A8H9K3V6_VIBPH</name>
<accession>A0A8H9K3V6</accession>
<feature type="transmembrane region" description="Helical" evidence="1">
    <location>
        <begin position="81"/>
        <end position="100"/>
    </location>
</feature>